<dbReference type="EMBL" id="KV750185">
    <property type="protein sequence ID" value="OCL05898.1"/>
    <property type="molecule type" value="Genomic_DNA"/>
</dbReference>
<dbReference type="AlphaFoldDB" id="A0A8E2JQL3"/>
<keyword evidence="1" id="KW-0812">Transmembrane</keyword>
<protein>
    <submittedName>
        <fullName evidence="2">Uncharacterized protein</fullName>
    </submittedName>
</protein>
<sequence length="115" mass="12729">MTFSHPINLPGPIMLLASTEVGLGLYLIFFNNPPFSFTKKEILVPAPRTLRIADTTRLLGITILALGTRYFMASYTPLEENQFVHCSVPIRLGISGLIFTLLAVKGRRGMSEEGF</sequence>
<accession>A0A8E2JQL3</accession>
<proteinExistence type="predicted"/>
<organism evidence="2 3">
    <name type="scientific">Glonium stellatum</name>
    <dbReference type="NCBI Taxonomy" id="574774"/>
    <lineage>
        <taxon>Eukaryota</taxon>
        <taxon>Fungi</taxon>
        <taxon>Dikarya</taxon>
        <taxon>Ascomycota</taxon>
        <taxon>Pezizomycotina</taxon>
        <taxon>Dothideomycetes</taxon>
        <taxon>Pleosporomycetidae</taxon>
        <taxon>Gloniales</taxon>
        <taxon>Gloniaceae</taxon>
        <taxon>Glonium</taxon>
    </lineage>
</organism>
<evidence type="ECO:0000256" key="1">
    <source>
        <dbReference type="SAM" id="Phobius"/>
    </source>
</evidence>
<dbReference type="OrthoDB" id="3924980at2759"/>
<keyword evidence="3" id="KW-1185">Reference proteome</keyword>
<name>A0A8E2JQL3_9PEZI</name>
<gene>
    <name evidence="2" type="ORF">AOQ84DRAFT_355746</name>
</gene>
<evidence type="ECO:0000313" key="3">
    <source>
        <dbReference type="Proteomes" id="UP000250140"/>
    </source>
</evidence>
<dbReference type="Proteomes" id="UP000250140">
    <property type="component" value="Unassembled WGS sequence"/>
</dbReference>
<reference evidence="2 3" key="1">
    <citation type="journal article" date="2016" name="Nat. Commun.">
        <title>Ectomycorrhizal ecology is imprinted in the genome of the dominant symbiotic fungus Cenococcum geophilum.</title>
        <authorList>
            <consortium name="DOE Joint Genome Institute"/>
            <person name="Peter M."/>
            <person name="Kohler A."/>
            <person name="Ohm R.A."/>
            <person name="Kuo A."/>
            <person name="Krutzmann J."/>
            <person name="Morin E."/>
            <person name="Arend M."/>
            <person name="Barry K.W."/>
            <person name="Binder M."/>
            <person name="Choi C."/>
            <person name="Clum A."/>
            <person name="Copeland A."/>
            <person name="Grisel N."/>
            <person name="Haridas S."/>
            <person name="Kipfer T."/>
            <person name="LaButti K."/>
            <person name="Lindquist E."/>
            <person name="Lipzen A."/>
            <person name="Maire R."/>
            <person name="Meier B."/>
            <person name="Mihaltcheva S."/>
            <person name="Molinier V."/>
            <person name="Murat C."/>
            <person name="Poggeler S."/>
            <person name="Quandt C.A."/>
            <person name="Sperisen C."/>
            <person name="Tritt A."/>
            <person name="Tisserant E."/>
            <person name="Crous P.W."/>
            <person name="Henrissat B."/>
            <person name="Nehls U."/>
            <person name="Egli S."/>
            <person name="Spatafora J.W."/>
            <person name="Grigoriev I.V."/>
            <person name="Martin F.M."/>
        </authorList>
    </citation>
    <scope>NUCLEOTIDE SEQUENCE [LARGE SCALE GENOMIC DNA]</scope>
    <source>
        <strain evidence="2 3">CBS 207.34</strain>
    </source>
</reference>
<keyword evidence="1" id="KW-0472">Membrane</keyword>
<evidence type="ECO:0000313" key="2">
    <source>
        <dbReference type="EMBL" id="OCL05898.1"/>
    </source>
</evidence>
<keyword evidence="1" id="KW-1133">Transmembrane helix</keyword>
<feature type="transmembrane region" description="Helical" evidence="1">
    <location>
        <begin position="12"/>
        <end position="30"/>
    </location>
</feature>